<protein>
    <submittedName>
        <fullName evidence="3">Alpha/beta hydrolase family protein</fullName>
    </submittedName>
</protein>
<evidence type="ECO:0000256" key="1">
    <source>
        <dbReference type="SAM" id="Phobius"/>
    </source>
</evidence>
<name>A0A1I3T7F2_9RHOB</name>
<dbReference type="InterPro" id="IPR022742">
    <property type="entry name" value="Hydrolase_4"/>
</dbReference>
<dbReference type="RefSeq" id="WP_245749291.1">
    <property type="nucleotide sequence ID" value="NZ_FORA01000005.1"/>
</dbReference>
<evidence type="ECO:0000313" key="4">
    <source>
        <dbReference type="Proteomes" id="UP000199110"/>
    </source>
</evidence>
<dbReference type="AlphaFoldDB" id="A0A1I3T7F2"/>
<keyword evidence="1" id="KW-0472">Membrane</keyword>
<keyword evidence="1" id="KW-0812">Transmembrane</keyword>
<feature type="transmembrane region" description="Helical" evidence="1">
    <location>
        <begin position="283"/>
        <end position="302"/>
    </location>
</feature>
<feature type="transmembrane region" description="Helical" evidence="1">
    <location>
        <begin position="345"/>
        <end position="367"/>
    </location>
</feature>
<feature type="transmembrane region" description="Helical" evidence="1">
    <location>
        <begin position="455"/>
        <end position="477"/>
    </location>
</feature>
<dbReference type="InterPro" id="IPR029058">
    <property type="entry name" value="AB_hydrolase_fold"/>
</dbReference>
<feature type="transmembrane region" description="Helical" evidence="1">
    <location>
        <begin position="314"/>
        <end position="333"/>
    </location>
</feature>
<keyword evidence="4" id="KW-1185">Reference proteome</keyword>
<organism evidence="3 4">
    <name type="scientific">Jannaschia pohangensis</name>
    <dbReference type="NCBI Taxonomy" id="390807"/>
    <lineage>
        <taxon>Bacteria</taxon>
        <taxon>Pseudomonadati</taxon>
        <taxon>Pseudomonadota</taxon>
        <taxon>Alphaproteobacteria</taxon>
        <taxon>Rhodobacterales</taxon>
        <taxon>Roseobacteraceae</taxon>
        <taxon>Jannaschia</taxon>
    </lineage>
</organism>
<feature type="transmembrane region" description="Helical" evidence="1">
    <location>
        <begin position="242"/>
        <end position="262"/>
    </location>
</feature>
<evidence type="ECO:0000259" key="2">
    <source>
        <dbReference type="Pfam" id="PF12146"/>
    </source>
</evidence>
<evidence type="ECO:0000313" key="3">
    <source>
        <dbReference type="EMBL" id="SFJ66422.1"/>
    </source>
</evidence>
<dbReference type="PANTHER" id="PTHR43194">
    <property type="entry name" value="HYDROLASE ALPHA/BETA FOLD FAMILY"/>
    <property type="match status" value="1"/>
</dbReference>
<dbReference type="EMBL" id="FORA01000005">
    <property type="protein sequence ID" value="SFJ66422.1"/>
    <property type="molecule type" value="Genomic_DNA"/>
</dbReference>
<gene>
    <name evidence="3" type="ORF">SAMN04488095_3310</name>
</gene>
<dbReference type="Proteomes" id="UP000199110">
    <property type="component" value="Unassembled WGS sequence"/>
</dbReference>
<dbReference type="GO" id="GO:0016787">
    <property type="term" value="F:hydrolase activity"/>
    <property type="evidence" value="ECO:0007669"/>
    <property type="project" value="UniProtKB-KW"/>
</dbReference>
<sequence length="478" mass="50548">MRSLLAIAMIAVSLVLLELARMGVAVTSVEAGRTPVTLYAQPDATGPAVILAHGFAGSEQMMQGYALPLARAGYRVHAFEFLGHGRHPDPMSGDVTSVDGTTRLLVDQTLSVIDAIGPQDAPLALVGHSMATDILARVANRRPDVGPVVLISPFSQAVDATTPADLLLISGAWEPRLRAFALGAARMVDPRAVENQTVGADGILRRAAVAPFSEHVSVLHSRVARAETLAWLDRAYGRGSDVAILPTGWAILALLGGLVLLFRPVARVLPVVQQPDRRLSRGRLACVILLPAAVAPLVAVPLNPSFLPVLVADYLGLHLLVFGGLQLAMLVFWKVPMGRPSGRGLAVLLLGCAVFGLALDRYAANFWPTPDRLVVIAILTVGAVPFMVADAMLTAKASVLRRLALRAGFLASLGVAVALDFEGLFFLMLIAPVMILFYLVFGTMGRDTARRVGPLSSGLVLGFVLAWALGASFPLFLA</sequence>
<feature type="transmembrane region" description="Helical" evidence="1">
    <location>
        <begin position="373"/>
        <end position="391"/>
    </location>
</feature>
<dbReference type="InterPro" id="IPR050228">
    <property type="entry name" value="Carboxylesterase_BioH"/>
</dbReference>
<feature type="domain" description="Serine aminopeptidase S33" evidence="2">
    <location>
        <begin position="48"/>
        <end position="160"/>
    </location>
</feature>
<proteinExistence type="predicted"/>
<feature type="transmembrane region" description="Helical" evidence="1">
    <location>
        <begin position="403"/>
        <end position="419"/>
    </location>
</feature>
<reference evidence="3 4" key="1">
    <citation type="submission" date="2016-10" db="EMBL/GenBank/DDBJ databases">
        <authorList>
            <person name="de Groot N.N."/>
        </authorList>
    </citation>
    <scope>NUCLEOTIDE SEQUENCE [LARGE SCALE GENOMIC DNA]</scope>
    <source>
        <strain evidence="3 4">DSM 19073</strain>
    </source>
</reference>
<dbReference type="Pfam" id="PF12146">
    <property type="entry name" value="Hydrolase_4"/>
    <property type="match status" value="1"/>
</dbReference>
<dbReference type="SUPFAM" id="SSF53474">
    <property type="entry name" value="alpha/beta-Hydrolases"/>
    <property type="match status" value="1"/>
</dbReference>
<keyword evidence="1" id="KW-1133">Transmembrane helix</keyword>
<accession>A0A1I3T7F2</accession>
<feature type="transmembrane region" description="Helical" evidence="1">
    <location>
        <begin position="425"/>
        <end position="443"/>
    </location>
</feature>
<keyword evidence="3" id="KW-0378">Hydrolase</keyword>
<dbReference type="Gene3D" id="3.40.50.1820">
    <property type="entry name" value="alpha/beta hydrolase"/>
    <property type="match status" value="1"/>
</dbReference>
<dbReference type="STRING" id="390807.SAMN04488095_3310"/>
<dbReference type="PANTHER" id="PTHR43194:SF2">
    <property type="entry name" value="PEROXISOMAL MEMBRANE PROTEIN LPX1"/>
    <property type="match status" value="1"/>
</dbReference>